<dbReference type="InterPro" id="IPR050833">
    <property type="entry name" value="Poly_Biosynth_Transport"/>
</dbReference>
<keyword evidence="4 6" id="KW-1133">Transmembrane helix</keyword>
<evidence type="ECO:0000256" key="5">
    <source>
        <dbReference type="ARBA" id="ARBA00023136"/>
    </source>
</evidence>
<feature type="transmembrane region" description="Helical" evidence="6">
    <location>
        <begin position="468"/>
        <end position="485"/>
    </location>
</feature>
<evidence type="ECO:0000256" key="1">
    <source>
        <dbReference type="ARBA" id="ARBA00004651"/>
    </source>
</evidence>
<reference evidence="7 8" key="1">
    <citation type="submission" date="2021-03" db="EMBL/GenBank/DDBJ databases">
        <title>Fibrella sp. HMF5036 genome sequencing and assembly.</title>
        <authorList>
            <person name="Kang H."/>
            <person name="Kim H."/>
            <person name="Bae S."/>
            <person name="Joh K."/>
        </authorList>
    </citation>
    <scope>NUCLEOTIDE SEQUENCE [LARGE SCALE GENOMIC DNA]</scope>
    <source>
        <strain evidence="7 8">HMF5036</strain>
    </source>
</reference>
<keyword evidence="5 6" id="KW-0472">Membrane</keyword>
<evidence type="ECO:0000256" key="4">
    <source>
        <dbReference type="ARBA" id="ARBA00022989"/>
    </source>
</evidence>
<name>A0A939GAP9_9BACT</name>
<accession>A0A939GAP9</accession>
<feature type="transmembrane region" description="Helical" evidence="6">
    <location>
        <begin position="442"/>
        <end position="462"/>
    </location>
</feature>
<feature type="transmembrane region" description="Helical" evidence="6">
    <location>
        <begin position="90"/>
        <end position="111"/>
    </location>
</feature>
<keyword evidence="2" id="KW-1003">Cell membrane</keyword>
<dbReference type="PANTHER" id="PTHR30250:SF26">
    <property type="entry name" value="PSMA PROTEIN"/>
    <property type="match status" value="1"/>
</dbReference>
<dbReference type="EMBL" id="JAFMYU010000017">
    <property type="protein sequence ID" value="MBO0933186.1"/>
    <property type="molecule type" value="Genomic_DNA"/>
</dbReference>
<comment type="caution">
    <text evidence="7">The sequence shown here is derived from an EMBL/GenBank/DDBJ whole genome shotgun (WGS) entry which is preliminary data.</text>
</comment>
<feature type="transmembrane region" description="Helical" evidence="6">
    <location>
        <begin position="311"/>
        <end position="332"/>
    </location>
</feature>
<feature type="transmembrane region" description="Helical" evidence="6">
    <location>
        <begin position="41"/>
        <end position="57"/>
    </location>
</feature>
<evidence type="ECO:0000313" key="7">
    <source>
        <dbReference type="EMBL" id="MBO0933186.1"/>
    </source>
</evidence>
<protein>
    <recommendedName>
        <fullName evidence="9">Membrane protein involved in the export of O-antigen and teichoic acid</fullName>
    </recommendedName>
</protein>
<evidence type="ECO:0000256" key="2">
    <source>
        <dbReference type="ARBA" id="ARBA00022475"/>
    </source>
</evidence>
<feature type="transmembrane region" description="Helical" evidence="6">
    <location>
        <begin position="344"/>
        <end position="364"/>
    </location>
</feature>
<keyword evidence="8" id="KW-1185">Reference proteome</keyword>
<gene>
    <name evidence="7" type="ORF">J2I48_19405</name>
</gene>
<dbReference type="RefSeq" id="WP_207337145.1">
    <property type="nucleotide sequence ID" value="NZ_JAFMYU010000017.1"/>
</dbReference>
<feature type="transmembrane region" description="Helical" evidence="6">
    <location>
        <begin position="252"/>
        <end position="272"/>
    </location>
</feature>
<evidence type="ECO:0000313" key="8">
    <source>
        <dbReference type="Proteomes" id="UP000664795"/>
    </source>
</evidence>
<keyword evidence="3 6" id="KW-0812">Transmembrane</keyword>
<dbReference type="Proteomes" id="UP000664795">
    <property type="component" value="Unassembled WGS sequence"/>
</dbReference>
<dbReference type="PANTHER" id="PTHR30250">
    <property type="entry name" value="PST FAMILY PREDICTED COLANIC ACID TRANSPORTER"/>
    <property type="match status" value="1"/>
</dbReference>
<sequence length="516" mass="56891">MSTTRRLLSGSLASWARILVTMVTQLALVPIYLAHWTVETYGIWITVQAITLVITTLDKGHVDYLGYEFLKLGSHRKDDIRRRLWSGIDVLLLVGVAELTLLALVLFSFPVVEQVNYHHAIQPELVNQTKWVLLISCSGVLFLGNSTGLFFRALSVYGYFPRMCWWDLLNAIVSTLATVVAVLLGGNLLTVGIVFTISQLCVVLIEYIDIRHLLKKHGLAIQKADLRYGFANYVTSLTLAGRYFLESFRQQGIRLVLAPLVGVAGLAAFSTMRTVSNVALQGLSTLVNPLMPEIMRFVALREQKKMEAAFSTIWFVVVALLAPGIVGLQFVVKPLFANWTTHKIVFNPLLFALLSLSILVYAIAQPAMAILIGNNLLKAQLRIFGAVAGMVLVSMVALVPFVGVVGAGYALLSGELMLALLAQKQAQNWLETNGLAWPRKEFTRASVSVLIAAIGMIGMVLIPAGKDLITILTFVALLVNIRLYIRQLSDVAIHKINAVLMRFPSIQKVYSMVLTK</sequence>
<proteinExistence type="predicted"/>
<evidence type="ECO:0008006" key="9">
    <source>
        <dbReference type="Google" id="ProtNLM"/>
    </source>
</evidence>
<evidence type="ECO:0000256" key="3">
    <source>
        <dbReference type="ARBA" id="ARBA00022692"/>
    </source>
</evidence>
<comment type="subcellular location">
    <subcellularLocation>
        <location evidence="1">Cell membrane</location>
        <topology evidence="1">Multi-pass membrane protein</topology>
    </subcellularLocation>
</comment>
<dbReference type="AlphaFoldDB" id="A0A939GAP9"/>
<feature type="transmembrane region" description="Helical" evidence="6">
    <location>
        <begin position="131"/>
        <end position="151"/>
    </location>
</feature>
<evidence type="ECO:0000256" key="6">
    <source>
        <dbReference type="SAM" id="Phobius"/>
    </source>
</evidence>
<organism evidence="7 8">
    <name type="scientific">Fibrella aquatilis</name>
    <dbReference type="NCBI Taxonomy" id="2817059"/>
    <lineage>
        <taxon>Bacteria</taxon>
        <taxon>Pseudomonadati</taxon>
        <taxon>Bacteroidota</taxon>
        <taxon>Cytophagia</taxon>
        <taxon>Cytophagales</taxon>
        <taxon>Spirosomataceae</taxon>
        <taxon>Fibrella</taxon>
    </lineage>
</organism>
<feature type="transmembrane region" description="Helical" evidence="6">
    <location>
        <begin position="376"/>
        <end position="395"/>
    </location>
</feature>
<feature type="transmembrane region" description="Helical" evidence="6">
    <location>
        <begin position="12"/>
        <end position="35"/>
    </location>
</feature>
<dbReference type="GO" id="GO:0005886">
    <property type="term" value="C:plasma membrane"/>
    <property type="evidence" value="ECO:0007669"/>
    <property type="project" value="UniProtKB-SubCell"/>
</dbReference>